<dbReference type="PROSITE" id="PS50249">
    <property type="entry name" value="MPN"/>
    <property type="match status" value="1"/>
</dbReference>
<feature type="domain" description="MPN" evidence="2">
    <location>
        <begin position="49"/>
        <end position="125"/>
    </location>
</feature>
<dbReference type="InterPro" id="IPR037518">
    <property type="entry name" value="MPN"/>
</dbReference>
<gene>
    <name evidence="3" type="ORF">BC938DRAFT_474765</name>
</gene>
<dbReference type="Gene3D" id="3.40.140.10">
    <property type="entry name" value="Cytidine Deaminase, domain 2"/>
    <property type="match status" value="1"/>
</dbReference>
<dbReference type="InterPro" id="IPR000555">
    <property type="entry name" value="JAMM/MPN+_dom"/>
</dbReference>
<protein>
    <recommendedName>
        <fullName evidence="2">MPN domain-containing protein</fullName>
    </recommendedName>
</protein>
<keyword evidence="4" id="KW-1185">Reference proteome</keyword>
<evidence type="ECO:0000259" key="2">
    <source>
        <dbReference type="PROSITE" id="PS50249"/>
    </source>
</evidence>
<comment type="caution">
    <text evidence="3">The sequence shown here is derived from an EMBL/GenBank/DDBJ whole genome shotgun (WGS) entry which is preliminary data.</text>
</comment>
<organism evidence="3 4">
    <name type="scientific">Jimgerdemannia flammicorona</name>
    <dbReference type="NCBI Taxonomy" id="994334"/>
    <lineage>
        <taxon>Eukaryota</taxon>
        <taxon>Fungi</taxon>
        <taxon>Fungi incertae sedis</taxon>
        <taxon>Mucoromycota</taxon>
        <taxon>Mucoromycotina</taxon>
        <taxon>Endogonomycetes</taxon>
        <taxon>Endogonales</taxon>
        <taxon>Endogonaceae</taxon>
        <taxon>Jimgerdemannia</taxon>
    </lineage>
</organism>
<dbReference type="Pfam" id="PF01398">
    <property type="entry name" value="JAB"/>
    <property type="match status" value="1"/>
</dbReference>
<name>A0A433Q1R0_9FUNG</name>
<dbReference type="EMBL" id="RBNJ01018896">
    <property type="protein sequence ID" value="RUS23688.1"/>
    <property type="molecule type" value="Genomic_DNA"/>
</dbReference>
<evidence type="ECO:0000256" key="1">
    <source>
        <dbReference type="SAM" id="MobiDB-lite"/>
    </source>
</evidence>
<sequence>MVVPGATPKAQPAAAAPTTSVPQAPKDSQQIQNVSAALDVESSLPLTSVQLDGLVVLKIIKHCREAYPTDVTGQLLGLDVHGVLDVTNCFPFPSDDDDEANGMEHDFGSFFEMVAREEGFTLRFW</sequence>
<evidence type="ECO:0000313" key="4">
    <source>
        <dbReference type="Proteomes" id="UP000274822"/>
    </source>
</evidence>
<dbReference type="Proteomes" id="UP000274822">
    <property type="component" value="Unassembled WGS sequence"/>
</dbReference>
<proteinExistence type="predicted"/>
<feature type="compositionally biased region" description="Low complexity" evidence="1">
    <location>
        <begin position="1"/>
        <end position="25"/>
    </location>
</feature>
<feature type="region of interest" description="Disordered" evidence="1">
    <location>
        <begin position="1"/>
        <end position="28"/>
    </location>
</feature>
<accession>A0A433Q1R0</accession>
<evidence type="ECO:0000313" key="3">
    <source>
        <dbReference type="EMBL" id="RUS23688.1"/>
    </source>
</evidence>
<dbReference type="AlphaFoldDB" id="A0A433Q1R0"/>
<reference evidence="3 4" key="1">
    <citation type="journal article" date="2018" name="New Phytol.">
        <title>Phylogenomics of Endogonaceae and evolution of mycorrhizas within Mucoromycota.</title>
        <authorList>
            <person name="Chang Y."/>
            <person name="Desiro A."/>
            <person name="Na H."/>
            <person name="Sandor L."/>
            <person name="Lipzen A."/>
            <person name="Clum A."/>
            <person name="Barry K."/>
            <person name="Grigoriev I.V."/>
            <person name="Martin F.M."/>
            <person name="Stajich J.E."/>
            <person name="Smith M.E."/>
            <person name="Bonito G."/>
            <person name="Spatafora J.W."/>
        </authorList>
    </citation>
    <scope>NUCLEOTIDE SEQUENCE [LARGE SCALE GENOMIC DNA]</scope>
    <source>
        <strain evidence="3 4">AD002</strain>
    </source>
</reference>
<dbReference type="GO" id="GO:0008237">
    <property type="term" value="F:metallopeptidase activity"/>
    <property type="evidence" value="ECO:0007669"/>
    <property type="project" value="InterPro"/>
</dbReference>